<evidence type="ECO:0000313" key="2">
    <source>
        <dbReference type="Proteomes" id="UP000492821"/>
    </source>
</evidence>
<dbReference type="Proteomes" id="UP000492821">
    <property type="component" value="Unassembled WGS sequence"/>
</dbReference>
<evidence type="ECO:0000313" key="3">
    <source>
        <dbReference type="WBParaSite" id="Pan_g10931.t1"/>
    </source>
</evidence>
<sequence length="400" mass="44822">MCSEALRGRLPDPGCARPFLALDLSPPPSRFRVRASTTSGVVSLRHRCMLCSKRSHSVQKQRFLGSVIWLTSTRYQRFPDTLRCQDLVHRTSTHCSVSLRWFQWPDFTSGAPFLRTLHSKVPPGAPFARTLHLLVQDMHPLDAPSNRTRPPRVAIYPLAYHPISQDCFGEISIADFRSLLPQLLIQSFPPTSSSPASTLMELPSSSATWVAEAHAARLELAALKEREARESLAKMVSEAASSSAAIAVEQAMRRTAAPVKRGADKSPRTAAAKKFKPSQVQRMRARLAEQQAVLGGPAPPGSPDRSTVSLEVTKKEEEDHGPAFEAIRRYDVARRGEKEPDMKKEVDVKKEPDTRPVAEVGREEVRCEEVRREESSREEELQEEVREEEKTSDYVAYLFM</sequence>
<organism evidence="2 3">
    <name type="scientific">Panagrellus redivivus</name>
    <name type="common">Microworm</name>
    <dbReference type="NCBI Taxonomy" id="6233"/>
    <lineage>
        <taxon>Eukaryota</taxon>
        <taxon>Metazoa</taxon>
        <taxon>Ecdysozoa</taxon>
        <taxon>Nematoda</taxon>
        <taxon>Chromadorea</taxon>
        <taxon>Rhabditida</taxon>
        <taxon>Tylenchina</taxon>
        <taxon>Panagrolaimomorpha</taxon>
        <taxon>Panagrolaimoidea</taxon>
        <taxon>Panagrolaimidae</taxon>
        <taxon>Panagrellus</taxon>
    </lineage>
</organism>
<accession>A0A7E4UNN2</accession>
<proteinExistence type="predicted"/>
<feature type="region of interest" description="Disordered" evidence="1">
    <location>
        <begin position="256"/>
        <end position="279"/>
    </location>
</feature>
<keyword evidence="2" id="KW-1185">Reference proteome</keyword>
<evidence type="ECO:0000256" key="1">
    <source>
        <dbReference type="SAM" id="MobiDB-lite"/>
    </source>
</evidence>
<feature type="compositionally biased region" description="Basic and acidic residues" evidence="1">
    <location>
        <begin position="334"/>
        <end position="392"/>
    </location>
</feature>
<reference evidence="3" key="2">
    <citation type="submission" date="2020-10" db="UniProtKB">
        <authorList>
            <consortium name="WormBaseParasite"/>
        </authorList>
    </citation>
    <scope>IDENTIFICATION</scope>
</reference>
<dbReference type="AlphaFoldDB" id="A0A7E4UNN2"/>
<name>A0A7E4UNN2_PANRE</name>
<feature type="region of interest" description="Disordered" evidence="1">
    <location>
        <begin position="334"/>
        <end position="400"/>
    </location>
</feature>
<feature type="region of interest" description="Disordered" evidence="1">
    <location>
        <begin position="292"/>
        <end position="319"/>
    </location>
</feature>
<protein>
    <submittedName>
        <fullName evidence="3">UBC core domain-containing protein</fullName>
    </submittedName>
</protein>
<reference evidence="2" key="1">
    <citation type="journal article" date="2013" name="Genetics">
        <title>The draft genome and transcriptome of Panagrellus redivivus are shaped by the harsh demands of a free-living lifestyle.</title>
        <authorList>
            <person name="Srinivasan J."/>
            <person name="Dillman A.R."/>
            <person name="Macchietto M.G."/>
            <person name="Heikkinen L."/>
            <person name="Lakso M."/>
            <person name="Fracchia K.M."/>
            <person name="Antoshechkin I."/>
            <person name="Mortazavi A."/>
            <person name="Wong G."/>
            <person name="Sternberg P.W."/>
        </authorList>
    </citation>
    <scope>NUCLEOTIDE SEQUENCE [LARGE SCALE GENOMIC DNA]</scope>
    <source>
        <strain evidence="2">MT8872</strain>
    </source>
</reference>
<dbReference type="WBParaSite" id="Pan_g10931.t1">
    <property type="protein sequence ID" value="Pan_g10931.t1"/>
    <property type="gene ID" value="Pan_g10931"/>
</dbReference>